<name>A0ABY1ZF30_9GAMM</name>
<dbReference type="PRINTS" id="PR00154">
    <property type="entry name" value="AMPBINDING"/>
</dbReference>
<dbReference type="RefSeq" id="WP_165495875.1">
    <property type="nucleotide sequence ID" value="NZ_SJDL01000165.1"/>
</dbReference>
<dbReference type="InterPro" id="IPR020459">
    <property type="entry name" value="AMP-binding"/>
</dbReference>
<dbReference type="InterPro" id="IPR020845">
    <property type="entry name" value="AMP-binding_CS"/>
</dbReference>
<evidence type="ECO:0000313" key="3">
    <source>
        <dbReference type="Proteomes" id="UP000313645"/>
    </source>
</evidence>
<dbReference type="InterPro" id="IPR000873">
    <property type="entry name" value="AMP-dep_synth/lig_dom"/>
</dbReference>
<dbReference type="Proteomes" id="UP000313645">
    <property type="component" value="Unassembled WGS sequence"/>
</dbReference>
<keyword evidence="3" id="KW-1185">Reference proteome</keyword>
<dbReference type="SUPFAM" id="SSF56801">
    <property type="entry name" value="Acetyl-CoA synthetase-like"/>
    <property type="match status" value="1"/>
</dbReference>
<gene>
    <name evidence="2" type="ORF">EZI54_23965</name>
</gene>
<feature type="domain" description="AMP-dependent synthetase/ligase" evidence="1">
    <location>
        <begin position="21"/>
        <end position="227"/>
    </location>
</feature>
<evidence type="ECO:0000313" key="2">
    <source>
        <dbReference type="EMBL" id="TBW43761.1"/>
    </source>
</evidence>
<dbReference type="PANTHER" id="PTHR45527:SF1">
    <property type="entry name" value="FATTY ACID SYNTHASE"/>
    <property type="match status" value="1"/>
</dbReference>
<organism evidence="2 3">
    <name type="scientific">Marinobacter halodurans</name>
    <dbReference type="NCBI Taxonomy" id="2528979"/>
    <lineage>
        <taxon>Bacteria</taxon>
        <taxon>Pseudomonadati</taxon>
        <taxon>Pseudomonadota</taxon>
        <taxon>Gammaproteobacteria</taxon>
        <taxon>Pseudomonadales</taxon>
        <taxon>Marinobacteraceae</taxon>
        <taxon>Marinobacter</taxon>
    </lineage>
</organism>
<dbReference type="Gene3D" id="3.40.50.12780">
    <property type="entry name" value="N-terminal domain of ligase-like"/>
    <property type="match status" value="1"/>
</dbReference>
<dbReference type="EMBL" id="SJDL01000165">
    <property type="protein sequence ID" value="TBW43761.1"/>
    <property type="molecule type" value="Genomic_DNA"/>
</dbReference>
<reference evidence="2 3" key="1">
    <citation type="submission" date="2019-02" db="EMBL/GenBank/DDBJ databases">
        <title>Marinobacter halodurans sp. nov., a marine bacterium isolated from sea tidal flat.</title>
        <authorList>
            <person name="Yoo Y."/>
            <person name="Lee D.W."/>
            <person name="Kim B.S."/>
            <person name="Kim J.-J."/>
        </authorList>
    </citation>
    <scope>NUCLEOTIDE SEQUENCE [LARGE SCALE GENOMIC DNA]</scope>
    <source>
        <strain evidence="2 3">YJ-S3-2</strain>
    </source>
</reference>
<comment type="caution">
    <text evidence="2">The sequence shown here is derived from an EMBL/GenBank/DDBJ whole genome shotgun (WGS) entry which is preliminary data.</text>
</comment>
<feature type="non-terminal residue" evidence="2">
    <location>
        <position position="270"/>
    </location>
</feature>
<dbReference type="Pfam" id="PF00501">
    <property type="entry name" value="AMP-binding"/>
    <property type="match status" value="1"/>
</dbReference>
<proteinExistence type="predicted"/>
<sequence length="270" mass="28705">IALNDTAPWMSCSESNLERGDLTPAHLAYVIYTSGSTGRPKGVMNHHRGLCNLALAQIDLFAVRADSRVLQFASSSFDASVSEVVMALCSGAGLYLASRVDVQPGEPLLATLRRHDITHVTLPPSVVAELGEDCPLQTLVTAGEACPPGLAAALASRHRYVNAYGPSETTVCATAHCNGPDDEGLLPIGRPIANMRVYLLDDQGQPVPIGVAGEIHIGGVGVARGYLNRPELTAERFVLDPFSAEPGARMYRTGDLGRYLPDGNIEYLGR</sequence>
<dbReference type="PROSITE" id="PS00455">
    <property type="entry name" value="AMP_BINDING"/>
    <property type="match status" value="1"/>
</dbReference>
<feature type="non-terminal residue" evidence="2">
    <location>
        <position position="1"/>
    </location>
</feature>
<evidence type="ECO:0000259" key="1">
    <source>
        <dbReference type="Pfam" id="PF00501"/>
    </source>
</evidence>
<dbReference type="PANTHER" id="PTHR45527">
    <property type="entry name" value="NONRIBOSOMAL PEPTIDE SYNTHETASE"/>
    <property type="match status" value="1"/>
</dbReference>
<protein>
    <submittedName>
        <fullName evidence="2">Non-ribosomal peptide synthetase</fullName>
    </submittedName>
</protein>
<dbReference type="InterPro" id="IPR042099">
    <property type="entry name" value="ANL_N_sf"/>
</dbReference>
<accession>A0ABY1ZF30</accession>